<evidence type="ECO:0000313" key="3">
    <source>
        <dbReference type="EMBL" id="MFB9200121.1"/>
    </source>
</evidence>
<name>A0ABV5I6G3_9ACTN</name>
<gene>
    <name evidence="3" type="ORF">ACFFV7_02855</name>
</gene>
<dbReference type="RefSeq" id="WP_189645712.1">
    <property type="nucleotide sequence ID" value="NZ_BMRC01000001.1"/>
</dbReference>
<dbReference type="PANTHER" id="PTHR43752">
    <property type="entry name" value="BNR/ASP-BOX REPEAT FAMILY PROTEIN"/>
    <property type="match status" value="1"/>
</dbReference>
<evidence type="ECO:0000256" key="1">
    <source>
        <dbReference type="SAM" id="SignalP"/>
    </source>
</evidence>
<proteinExistence type="predicted"/>
<dbReference type="EC" id="3.2.1.18" evidence="3"/>
<dbReference type="SUPFAM" id="SSF49899">
    <property type="entry name" value="Concanavalin A-like lectins/glucanases"/>
    <property type="match status" value="1"/>
</dbReference>
<dbReference type="InterPro" id="IPR011040">
    <property type="entry name" value="Sialidase"/>
</dbReference>
<keyword evidence="3" id="KW-0326">Glycosidase</keyword>
<dbReference type="Gene3D" id="2.60.120.260">
    <property type="entry name" value="Galactose-binding domain-like"/>
    <property type="match status" value="1"/>
</dbReference>
<dbReference type="Pfam" id="PF13088">
    <property type="entry name" value="BNR_2"/>
    <property type="match status" value="1"/>
</dbReference>
<keyword evidence="3" id="KW-0378">Hydrolase</keyword>
<reference evidence="3 4" key="1">
    <citation type="submission" date="2024-09" db="EMBL/GenBank/DDBJ databases">
        <authorList>
            <person name="Sun Q."/>
            <person name="Mori K."/>
        </authorList>
    </citation>
    <scope>NUCLEOTIDE SEQUENCE [LARGE SCALE GENOMIC DNA]</scope>
    <source>
        <strain evidence="3 4">CCM 3426</strain>
    </source>
</reference>
<keyword evidence="1" id="KW-0732">Signal</keyword>
<dbReference type="Proteomes" id="UP001589647">
    <property type="component" value="Unassembled WGS sequence"/>
</dbReference>
<accession>A0ABV5I6G3</accession>
<keyword evidence="4" id="KW-1185">Reference proteome</keyword>
<evidence type="ECO:0000259" key="2">
    <source>
        <dbReference type="Pfam" id="PF13088"/>
    </source>
</evidence>
<dbReference type="EMBL" id="JBHMEI010000001">
    <property type="protein sequence ID" value="MFB9200121.1"/>
    <property type="molecule type" value="Genomic_DNA"/>
</dbReference>
<dbReference type="InterPro" id="IPR036278">
    <property type="entry name" value="Sialidase_sf"/>
</dbReference>
<dbReference type="InterPro" id="IPR013320">
    <property type="entry name" value="ConA-like_dom_sf"/>
</dbReference>
<sequence>MLPTRALLAACLLLPLPAVLPGTAHAATYCSIPDTPALTAQESGPREGYLAGSGSDAFVDWIYPSPRPAAKEPTAAQRRDYAGFPNLSAVDVVRPDGTPGQKLFATWSTNVDAVMAQTSGLAVSDDGGRTFGPARATPLREAPVQLHDGRLFGTAYYLSKVDARANELDVHTSADLGQTWDTAKATFTSPDELVGGGVAHGVPVQLPDGTILVTVYARYTATGGKNQAELYASADGGKTFTRRGVIARPAGTATYNETAVEQTADGSLLAVLRKDGGTYSTLAWSRSTDEGRTWSPVRDLQLSGQSCTVRGVAPRLLLMPNDVLVLSAGRPDTWLAISPDGRGDSWTQQRVTHHNRDGVYDAHGSSGYTGLAAVGANRLVQVFDNCKLPGLNADDSLNETACPASGKFENGGWYGVKRRHLDILAPGAGRIDLAAKHRNGELTVETNMTWSATNRPRVRPDGAFDGSTSYWSGAVSQGPGEYVMHLDRDHTFNRIGLSLRPGHPAGARVYVSKDGLDWGQPVTTVSGRTDYALRYQPVNATGRHVRIVVEATPDCDAEIGASCAMLNEVELYSTTDTFDNDPIWLRPRGYQSLSAAWVSPYEVGADRALTLSDKSTGLMAKAARTTTASTRKTLEFRYQPVSVPNSFLFTVTGGTTSAYHLSISGAGALSRYDAATGKWTTLAPAGTVGSGWSRIRLEATTSTATLYVNDRQVATLPRTAAVTSMNGYAFSSAGTVPAGDEALFDDVRFEDR</sequence>
<organism evidence="3 4">
    <name type="scientific">Nonomuraea spiralis</name>
    <dbReference type="NCBI Taxonomy" id="46182"/>
    <lineage>
        <taxon>Bacteria</taxon>
        <taxon>Bacillati</taxon>
        <taxon>Actinomycetota</taxon>
        <taxon>Actinomycetes</taxon>
        <taxon>Streptosporangiales</taxon>
        <taxon>Streptosporangiaceae</taxon>
        <taxon>Nonomuraea</taxon>
    </lineage>
</organism>
<dbReference type="GO" id="GO:0004308">
    <property type="term" value="F:exo-alpha-sialidase activity"/>
    <property type="evidence" value="ECO:0007669"/>
    <property type="project" value="UniProtKB-EC"/>
</dbReference>
<evidence type="ECO:0000313" key="4">
    <source>
        <dbReference type="Proteomes" id="UP001589647"/>
    </source>
</evidence>
<dbReference type="SUPFAM" id="SSF49785">
    <property type="entry name" value="Galactose-binding domain-like"/>
    <property type="match status" value="1"/>
</dbReference>
<comment type="caution">
    <text evidence="3">The sequence shown here is derived from an EMBL/GenBank/DDBJ whole genome shotgun (WGS) entry which is preliminary data.</text>
</comment>
<dbReference type="PANTHER" id="PTHR43752:SF2">
    <property type="entry name" value="BNR_ASP-BOX REPEAT FAMILY PROTEIN"/>
    <property type="match status" value="1"/>
</dbReference>
<feature type="chain" id="PRO_5046358301" evidence="1">
    <location>
        <begin position="27"/>
        <end position="752"/>
    </location>
</feature>
<dbReference type="Gene3D" id="2.60.120.560">
    <property type="entry name" value="Exo-inulinase, domain 1"/>
    <property type="match status" value="1"/>
</dbReference>
<dbReference type="InterPro" id="IPR008979">
    <property type="entry name" value="Galactose-bd-like_sf"/>
</dbReference>
<dbReference type="SUPFAM" id="SSF50939">
    <property type="entry name" value="Sialidases"/>
    <property type="match status" value="1"/>
</dbReference>
<dbReference type="Gene3D" id="2.120.10.10">
    <property type="match status" value="1"/>
</dbReference>
<feature type="domain" description="Sialidase" evidence="2">
    <location>
        <begin position="168"/>
        <end position="351"/>
    </location>
</feature>
<protein>
    <submittedName>
        <fullName evidence="3">Exo-alpha-sialidase</fullName>
        <ecNumber evidence="3">3.2.1.18</ecNumber>
    </submittedName>
</protein>
<dbReference type="CDD" id="cd15482">
    <property type="entry name" value="Sialidase_non-viral"/>
    <property type="match status" value="1"/>
</dbReference>
<feature type="signal peptide" evidence="1">
    <location>
        <begin position="1"/>
        <end position="26"/>
    </location>
</feature>